<dbReference type="EMBL" id="CP135131">
    <property type="protein sequence ID" value="WNP39435.1"/>
    <property type="molecule type" value="Genomic_DNA"/>
</dbReference>
<dbReference type="EMBL" id="CP134855">
    <property type="protein sequence ID" value="WNL31193.1"/>
    <property type="molecule type" value="Genomic_DNA"/>
</dbReference>
<reference evidence="2" key="1">
    <citation type="submission" date="2023-09" db="EMBL/GenBank/DDBJ databases">
        <title>Arcobacter tbilisiensis sp. nov. isolated from chicken meat in Tbilisi, Georgia.</title>
        <authorList>
            <person name="Matthias R."/>
            <person name="Zautner A.E."/>
        </authorList>
    </citation>
    <scope>NUCLEOTIDE SEQUENCE</scope>
    <source>
        <strain evidence="3">LEO 101</strain>
        <strain evidence="1">LEO 49</strain>
        <strain evidence="4">LEO 50</strain>
        <strain evidence="2">LEO 53</strain>
    </source>
</reference>
<protein>
    <recommendedName>
        <fullName evidence="5">Beta family protein</fullName>
    </recommendedName>
</protein>
<name>A0AA96DTX7_9BACT</name>
<evidence type="ECO:0000313" key="3">
    <source>
        <dbReference type="EMBL" id="WNP37343.1"/>
    </source>
</evidence>
<evidence type="ECO:0000313" key="4">
    <source>
        <dbReference type="EMBL" id="WNP39435.1"/>
    </source>
</evidence>
<dbReference type="InterPro" id="IPR025683">
    <property type="entry name" value="Protein_beta"/>
</dbReference>
<gene>
    <name evidence="3" type="ORF">RJG58_06795</name>
    <name evidence="4" type="ORF">RMP69_06795</name>
    <name evidence="1" type="ORF">RMQ65_01300</name>
    <name evidence="2" type="ORF">RMQ67_06795</name>
</gene>
<dbReference type="AlphaFoldDB" id="A0AA96DTX7"/>
<organism evidence="2">
    <name type="scientific">Arcobacter sp. AZ-2023</name>
    <dbReference type="NCBI Taxonomy" id="3074453"/>
    <lineage>
        <taxon>Bacteria</taxon>
        <taxon>Pseudomonadati</taxon>
        <taxon>Campylobacterota</taxon>
        <taxon>Epsilonproteobacteria</taxon>
        <taxon>Campylobacterales</taxon>
        <taxon>Arcobacteraceae</taxon>
        <taxon>Arcobacter</taxon>
    </lineage>
</organism>
<sequence length="351" mass="41516">MYQPILKNKLNELKGLEDVSLDKSLNPIIELVDLNKKNTAEDVIKYLMEKIPNISKNKNIYIDTPTYLYNELYDYLELGNIENKYNFFLKIKEIFDKNISFTPVISFDYYYESEKKGYKENIKFFKKMLNDFDNLAIRIFANETFSSSDEILLSQIYDFLGDELEDKHITLIVEVSKKNKSKVLDLLKEITEEYKIDQITLVGEAFNNDSRHSTLDVYDRIKNHHLINFLEIKKSFDLNFVYSDYTLVDKIPTKIEIDPDKGFLYYPFIKFTTEDGNMCYFSAKSKGNYNQYEDLSKLVISKIKHYSIEHCSTCKFIQEVANGTFHKYRSGSTWKYRMIAHHISTMGNYFK</sequence>
<dbReference type="EMBL" id="CP134853">
    <property type="protein sequence ID" value="WNL28012.1"/>
    <property type="molecule type" value="Genomic_DNA"/>
</dbReference>
<evidence type="ECO:0008006" key="5">
    <source>
        <dbReference type="Google" id="ProtNLM"/>
    </source>
</evidence>
<proteinExistence type="predicted"/>
<evidence type="ECO:0000313" key="2">
    <source>
        <dbReference type="EMBL" id="WNL31193.1"/>
    </source>
</evidence>
<evidence type="ECO:0000313" key="1">
    <source>
        <dbReference type="EMBL" id="WNL28012.1"/>
    </source>
</evidence>
<dbReference type="Pfam" id="PF14350">
    <property type="entry name" value="Beta_protein"/>
    <property type="match status" value="1"/>
</dbReference>
<accession>A0AA96DTX7</accession>
<dbReference type="EMBL" id="CP135130">
    <property type="protein sequence ID" value="WNP37343.1"/>
    <property type="molecule type" value="Genomic_DNA"/>
</dbReference>